<keyword evidence="4" id="KW-1185">Reference proteome</keyword>
<dbReference type="Gene3D" id="1.20.5.170">
    <property type="match status" value="1"/>
</dbReference>
<dbReference type="PANTHER" id="PTHR38116">
    <property type="entry name" value="CHROMOSOME 7, WHOLE GENOME SHOTGUN SEQUENCE"/>
    <property type="match status" value="1"/>
</dbReference>
<feature type="compositionally biased region" description="Low complexity" evidence="1">
    <location>
        <begin position="238"/>
        <end position="251"/>
    </location>
</feature>
<organism evidence="3 4">
    <name type="scientific">Mucor saturninus</name>
    <dbReference type="NCBI Taxonomy" id="64648"/>
    <lineage>
        <taxon>Eukaryota</taxon>
        <taxon>Fungi</taxon>
        <taxon>Fungi incertae sedis</taxon>
        <taxon>Mucoromycota</taxon>
        <taxon>Mucoromycotina</taxon>
        <taxon>Mucoromycetes</taxon>
        <taxon>Mucorales</taxon>
        <taxon>Mucorineae</taxon>
        <taxon>Mucoraceae</taxon>
        <taxon>Mucor</taxon>
    </lineage>
</organism>
<dbReference type="PANTHER" id="PTHR38116:SF9">
    <property type="entry name" value="BZIP DOMAIN-CONTAINING PROTEIN"/>
    <property type="match status" value="1"/>
</dbReference>
<reference evidence="3" key="1">
    <citation type="submission" date="2020-12" db="EMBL/GenBank/DDBJ databases">
        <title>Metabolic potential, ecology and presence of endohyphal bacteria is reflected in genomic diversity of Mucoromycotina.</title>
        <authorList>
            <person name="Muszewska A."/>
            <person name="Okrasinska A."/>
            <person name="Steczkiewicz K."/>
            <person name="Drgas O."/>
            <person name="Orlowska M."/>
            <person name="Perlinska-Lenart U."/>
            <person name="Aleksandrzak-Piekarczyk T."/>
            <person name="Szatraj K."/>
            <person name="Zielenkiewicz U."/>
            <person name="Pilsyk S."/>
            <person name="Malc E."/>
            <person name="Mieczkowski P."/>
            <person name="Kruszewska J.S."/>
            <person name="Biernat P."/>
            <person name="Pawlowska J."/>
        </authorList>
    </citation>
    <scope>NUCLEOTIDE SEQUENCE</scope>
    <source>
        <strain evidence="3">WA0000017839</strain>
    </source>
</reference>
<evidence type="ECO:0000259" key="2">
    <source>
        <dbReference type="PROSITE" id="PS00036"/>
    </source>
</evidence>
<dbReference type="GO" id="GO:0003700">
    <property type="term" value="F:DNA-binding transcription factor activity"/>
    <property type="evidence" value="ECO:0007669"/>
    <property type="project" value="InterPro"/>
</dbReference>
<dbReference type="OrthoDB" id="2593073at2759"/>
<dbReference type="SUPFAM" id="SSF57959">
    <property type="entry name" value="Leucine zipper domain"/>
    <property type="match status" value="1"/>
</dbReference>
<accession>A0A8H7RR39</accession>
<dbReference type="InterPro" id="IPR004827">
    <property type="entry name" value="bZIP"/>
</dbReference>
<feature type="compositionally biased region" description="Basic residues" evidence="1">
    <location>
        <begin position="228"/>
        <end position="237"/>
    </location>
</feature>
<evidence type="ECO:0000256" key="1">
    <source>
        <dbReference type="SAM" id="MobiDB-lite"/>
    </source>
</evidence>
<feature type="domain" description="BZIP" evidence="2">
    <location>
        <begin position="52"/>
        <end position="66"/>
    </location>
</feature>
<proteinExistence type="predicted"/>
<feature type="region of interest" description="Disordered" evidence="1">
    <location>
        <begin position="23"/>
        <end position="69"/>
    </location>
</feature>
<dbReference type="PROSITE" id="PS00036">
    <property type="entry name" value="BZIP_BASIC"/>
    <property type="match status" value="1"/>
</dbReference>
<dbReference type="Proteomes" id="UP000603453">
    <property type="component" value="Unassembled WGS sequence"/>
</dbReference>
<name>A0A8H7RR39_9FUNG</name>
<dbReference type="AlphaFoldDB" id="A0A8H7RR39"/>
<dbReference type="InterPro" id="IPR046347">
    <property type="entry name" value="bZIP_sf"/>
</dbReference>
<feature type="region of interest" description="Disordered" evidence="1">
    <location>
        <begin position="219"/>
        <end position="295"/>
    </location>
</feature>
<sequence>MSTSNDEELPNRYSFQHFDQECDFGVENEDGERVRKRKRPGRKPNPPSLQERRAQNRTAQKAFREREQQRKAEKELQWQAFTQEIAELKEKLAIIEFEAKYLKACVLHLTLSCLVHRGSVPHIWTESRIIPSNNNGEYKKPVFGLYGQHVENEAHQTPALLDMLLENNCVVDFDKALFATTQNSSFSNFVKNNAPTSDFAFSSYQSYIEEKVITLNKNSQEPRLNFPRTKKKSKTVHPKQQAPKPATQQPSSTPPPSSDTPASSSPSSSSSSSSPIYQDSVNFAPKDVQPPTSQALTVHRKPIIGVISEPPSLKTSEDFVNMPSLQALHILRLQLKLGSILGNLIPAALLPTALQRVIPHDIRIDFVPGASIRDRMIIFQDYYNVDDCFQFLTQKSVFMGGDVRDTRNWVVDPKYSLQFWFISHLLVDQNYDDCFDAEGVQDIAKEFMNNNDEDVVPNKSRDVKKDY</sequence>
<dbReference type="CDD" id="cd14688">
    <property type="entry name" value="bZIP_YAP"/>
    <property type="match status" value="1"/>
</dbReference>
<evidence type="ECO:0000313" key="4">
    <source>
        <dbReference type="Proteomes" id="UP000603453"/>
    </source>
</evidence>
<feature type="compositionally biased region" description="Low complexity" evidence="1">
    <location>
        <begin position="259"/>
        <end position="275"/>
    </location>
</feature>
<protein>
    <recommendedName>
        <fullName evidence="2">BZIP domain-containing protein</fullName>
    </recommendedName>
</protein>
<gene>
    <name evidence="3" type="ORF">INT47_000877</name>
</gene>
<comment type="caution">
    <text evidence="3">The sequence shown here is derived from an EMBL/GenBank/DDBJ whole genome shotgun (WGS) entry which is preliminary data.</text>
</comment>
<dbReference type="EMBL" id="JAEPRD010000001">
    <property type="protein sequence ID" value="KAG2214321.1"/>
    <property type="molecule type" value="Genomic_DNA"/>
</dbReference>
<evidence type="ECO:0000313" key="3">
    <source>
        <dbReference type="EMBL" id="KAG2214321.1"/>
    </source>
</evidence>